<dbReference type="RefSeq" id="WP_083858936.1">
    <property type="nucleotide sequence ID" value="NZ_JAJNBZ010000037.1"/>
</dbReference>
<organism evidence="2 3">
    <name type="scientific">Paenibacillus profundus</name>
    <dbReference type="NCBI Taxonomy" id="1173085"/>
    <lineage>
        <taxon>Bacteria</taxon>
        <taxon>Bacillati</taxon>
        <taxon>Bacillota</taxon>
        <taxon>Bacilli</taxon>
        <taxon>Bacillales</taxon>
        <taxon>Paenibacillaceae</taxon>
        <taxon>Paenibacillus</taxon>
    </lineage>
</organism>
<protein>
    <submittedName>
        <fullName evidence="2">Uncharacterized protein</fullName>
    </submittedName>
</protein>
<dbReference type="Proteomes" id="UP001199916">
    <property type="component" value="Unassembled WGS sequence"/>
</dbReference>
<accession>A0ABS8YM74</accession>
<evidence type="ECO:0000313" key="2">
    <source>
        <dbReference type="EMBL" id="MCE5172931.1"/>
    </source>
</evidence>
<evidence type="ECO:0000313" key="3">
    <source>
        <dbReference type="Proteomes" id="UP001199916"/>
    </source>
</evidence>
<keyword evidence="3" id="KW-1185">Reference proteome</keyword>
<gene>
    <name evidence="2" type="ORF">LQV63_27080</name>
</gene>
<comment type="caution">
    <text evidence="2">The sequence shown here is derived from an EMBL/GenBank/DDBJ whole genome shotgun (WGS) entry which is preliminary data.</text>
</comment>
<name>A0ABS8YM74_9BACL</name>
<evidence type="ECO:0000256" key="1">
    <source>
        <dbReference type="SAM" id="MobiDB-lite"/>
    </source>
</evidence>
<reference evidence="2 3" key="1">
    <citation type="submission" date="2021-11" db="EMBL/GenBank/DDBJ databases">
        <title>Draft genome sequence of Paenibacillus profundus YoMME, a new Gram-positive bacteria with exoelectrogenic properties.</title>
        <authorList>
            <person name="Hubenova Y."/>
            <person name="Hubenova E."/>
            <person name="Manasiev Y."/>
            <person name="Peykov S."/>
            <person name="Mitov M."/>
        </authorList>
    </citation>
    <scope>NUCLEOTIDE SEQUENCE [LARGE SCALE GENOMIC DNA]</scope>
    <source>
        <strain evidence="2 3">YoMME</strain>
    </source>
</reference>
<sequence length="67" mass="7821">MSKAKRSRQKAERAGHMNPELIRNCWTRKPRTQIVPNKRAEQRRKLCRKGIDDGAVFIFPGPHLIAR</sequence>
<feature type="region of interest" description="Disordered" evidence="1">
    <location>
        <begin position="1"/>
        <end position="23"/>
    </location>
</feature>
<dbReference type="EMBL" id="JAJNBZ010000037">
    <property type="protein sequence ID" value="MCE5172931.1"/>
    <property type="molecule type" value="Genomic_DNA"/>
</dbReference>
<proteinExistence type="predicted"/>